<reference evidence="1 2" key="1">
    <citation type="submission" date="2021-10" db="EMBL/GenBank/DDBJ databases">
        <title>Anaerobic single-cell dispensing facilitates the cultivation of human gut bacteria.</title>
        <authorList>
            <person name="Afrizal A."/>
        </authorList>
    </citation>
    <scope>NUCLEOTIDE SEQUENCE [LARGE SCALE GENOMIC DNA]</scope>
    <source>
        <strain evidence="1 2">CLA-AA-H270</strain>
    </source>
</reference>
<dbReference type="Proteomes" id="UP001298753">
    <property type="component" value="Unassembled WGS sequence"/>
</dbReference>
<name>A0AAW4W2G3_9FIRM</name>
<evidence type="ECO:0000313" key="2">
    <source>
        <dbReference type="Proteomes" id="UP001298753"/>
    </source>
</evidence>
<sequence>MDMRSEKYPYRLDVERRLPNGSLTTDGYAARHPVEFRHWGHARGYVLWGERIDRTDWENWRINYYGK</sequence>
<dbReference type="EMBL" id="JAJEPX010000008">
    <property type="protein sequence ID" value="MCC2176333.1"/>
    <property type="molecule type" value="Genomic_DNA"/>
</dbReference>
<proteinExistence type="predicted"/>
<gene>
    <name evidence="1" type="ORF">LKD22_04190</name>
</gene>
<keyword evidence="2" id="KW-1185">Reference proteome</keyword>
<protein>
    <submittedName>
        <fullName evidence="1">Uncharacterized protein</fullName>
    </submittedName>
</protein>
<organism evidence="1 2">
    <name type="scientific">Agathobaculum butyriciproducens</name>
    <dbReference type="NCBI Taxonomy" id="1628085"/>
    <lineage>
        <taxon>Bacteria</taxon>
        <taxon>Bacillati</taxon>
        <taxon>Bacillota</taxon>
        <taxon>Clostridia</taxon>
        <taxon>Eubacteriales</taxon>
        <taxon>Butyricicoccaceae</taxon>
        <taxon>Agathobaculum</taxon>
    </lineage>
</organism>
<comment type="caution">
    <text evidence="1">The sequence shown here is derived from an EMBL/GenBank/DDBJ whole genome shotgun (WGS) entry which is preliminary data.</text>
</comment>
<dbReference type="GeneID" id="98660406"/>
<evidence type="ECO:0000313" key="1">
    <source>
        <dbReference type="EMBL" id="MCC2176333.1"/>
    </source>
</evidence>
<dbReference type="RefSeq" id="WP_110436446.1">
    <property type="nucleotide sequence ID" value="NZ_DBEZNG010000104.1"/>
</dbReference>
<accession>A0AAW4W2G3</accession>
<dbReference type="AlphaFoldDB" id="A0AAW4W2G3"/>